<evidence type="ECO:0000313" key="4">
    <source>
        <dbReference type="EMBL" id="GLK48459.1"/>
    </source>
</evidence>
<keyword evidence="5" id="KW-1185">Reference proteome</keyword>
<feature type="domain" description="EF-hand" evidence="3">
    <location>
        <begin position="142"/>
        <end position="157"/>
    </location>
</feature>
<dbReference type="SUPFAM" id="SSF47473">
    <property type="entry name" value="EF-hand"/>
    <property type="match status" value="1"/>
</dbReference>
<feature type="chain" id="PRO_5047243865" description="EF-hand domain-containing protein" evidence="2">
    <location>
        <begin position="22"/>
        <end position="176"/>
    </location>
</feature>
<dbReference type="PROSITE" id="PS00018">
    <property type="entry name" value="EF_HAND_1"/>
    <property type="match status" value="1"/>
</dbReference>
<feature type="domain" description="EF-hand" evidence="3">
    <location>
        <begin position="48"/>
        <end position="61"/>
    </location>
</feature>
<keyword evidence="2" id="KW-0732">Signal</keyword>
<protein>
    <recommendedName>
        <fullName evidence="3">EF-hand domain-containing protein</fullName>
    </recommendedName>
</protein>
<dbReference type="Proteomes" id="UP001143509">
    <property type="component" value="Unassembled WGS sequence"/>
</dbReference>
<evidence type="ECO:0000259" key="3">
    <source>
        <dbReference type="Pfam" id="PF13202"/>
    </source>
</evidence>
<evidence type="ECO:0000313" key="5">
    <source>
        <dbReference type="Proteomes" id="UP001143509"/>
    </source>
</evidence>
<dbReference type="Gene3D" id="1.10.238.10">
    <property type="entry name" value="EF-hand"/>
    <property type="match status" value="2"/>
</dbReference>
<evidence type="ECO:0000256" key="1">
    <source>
        <dbReference type="SAM" id="MobiDB-lite"/>
    </source>
</evidence>
<dbReference type="EMBL" id="BSFD01000003">
    <property type="protein sequence ID" value="GLK48459.1"/>
    <property type="molecule type" value="Genomic_DNA"/>
</dbReference>
<dbReference type="InterPro" id="IPR002048">
    <property type="entry name" value="EF_hand_dom"/>
</dbReference>
<comment type="caution">
    <text evidence="4">The sequence shown here is derived from an EMBL/GenBank/DDBJ whole genome shotgun (WGS) entry which is preliminary data.</text>
</comment>
<organism evidence="4 5">
    <name type="scientific">Brevundimonas intermedia</name>
    <dbReference type="NCBI Taxonomy" id="74315"/>
    <lineage>
        <taxon>Bacteria</taxon>
        <taxon>Pseudomonadati</taxon>
        <taxon>Pseudomonadota</taxon>
        <taxon>Alphaproteobacteria</taxon>
        <taxon>Caulobacterales</taxon>
        <taxon>Caulobacteraceae</taxon>
        <taxon>Brevundimonas</taxon>
    </lineage>
</organism>
<dbReference type="PANTHER" id="PTHR10827:SF85">
    <property type="entry name" value="CALCIUM-BINDING PROTEIN"/>
    <property type="match status" value="1"/>
</dbReference>
<feature type="domain" description="EF-hand" evidence="3">
    <location>
        <begin position="119"/>
        <end position="134"/>
    </location>
</feature>
<accession>A0ABQ5T6N7</accession>
<feature type="region of interest" description="Disordered" evidence="1">
    <location>
        <begin position="125"/>
        <end position="176"/>
    </location>
</feature>
<gene>
    <name evidence="4" type="ORF">GCM10017620_14320</name>
</gene>
<feature type="domain" description="EF-hand" evidence="3">
    <location>
        <begin position="67"/>
        <end position="85"/>
    </location>
</feature>
<sequence>MRSRRPLAAALVISLAVPASAALAQAQTGSGPIRPAGGHSRTAFIQGYDANRDGRVDRAEYDALREARFKAADADSNGVLTEDEYVAEYAGRLRSQYAAASRPSDEMFERQLKQAVVRFSVIDRDRDGQLTPEENQAVALRTFEEHDTDKDGVVSPEDPEPKPETDGDAAPAAPRS</sequence>
<dbReference type="Pfam" id="PF13202">
    <property type="entry name" value="EF-hand_5"/>
    <property type="match status" value="4"/>
</dbReference>
<evidence type="ECO:0000256" key="2">
    <source>
        <dbReference type="SAM" id="SignalP"/>
    </source>
</evidence>
<feature type="compositionally biased region" description="Basic and acidic residues" evidence="1">
    <location>
        <begin position="142"/>
        <end position="152"/>
    </location>
</feature>
<reference evidence="4" key="2">
    <citation type="submission" date="2023-01" db="EMBL/GenBank/DDBJ databases">
        <authorList>
            <person name="Sun Q."/>
            <person name="Evtushenko L."/>
        </authorList>
    </citation>
    <scope>NUCLEOTIDE SEQUENCE</scope>
    <source>
        <strain evidence="4">VKM B-1499</strain>
    </source>
</reference>
<name>A0ABQ5T6N7_9CAUL</name>
<proteinExistence type="predicted"/>
<reference evidence="4" key="1">
    <citation type="journal article" date="2014" name="Int. J. Syst. Evol. Microbiol.">
        <title>Complete genome of a new Firmicutes species belonging to the dominant human colonic microbiota ('Ruminococcus bicirculans') reveals two chromosomes and a selective capacity to utilize plant glucans.</title>
        <authorList>
            <consortium name="NISC Comparative Sequencing Program"/>
            <person name="Wegmann U."/>
            <person name="Louis P."/>
            <person name="Goesmann A."/>
            <person name="Henrissat B."/>
            <person name="Duncan S.H."/>
            <person name="Flint H.J."/>
        </authorList>
    </citation>
    <scope>NUCLEOTIDE SEQUENCE</scope>
    <source>
        <strain evidence="4">VKM B-1499</strain>
    </source>
</reference>
<dbReference type="PANTHER" id="PTHR10827">
    <property type="entry name" value="RETICULOCALBIN"/>
    <property type="match status" value="1"/>
</dbReference>
<feature type="signal peptide" evidence="2">
    <location>
        <begin position="1"/>
        <end position="21"/>
    </location>
</feature>
<dbReference type="InterPro" id="IPR011992">
    <property type="entry name" value="EF-hand-dom_pair"/>
</dbReference>
<dbReference type="RefSeq" id="WP_271164715.1">
    <property type="nucleotide sequence ID" value="NZ_BSFD01000003.1"/>
</dbReference>
<dbReference type="InterPro" id="IPR018247">
    <property type="entry name" value="EF_Hand_1_Ca_BS"/>
</dbReference>